<keyword evidence="3" id="KW-0378">Hydrolase</keyword>
<dbReference type="OrthoDB" id="9803686at2"/>
<dbReference type="RefSeq" id="WP_071904261.1">
    <property type="nucleotide sequence ID" value="NZ_MPIN01000017.1"/>
</dbReference>
<dbReference type="InterPro" id="IPR013780">
    <property type="entry name" value="Glyco_hydro_b"/>
</dbReference>
<evidence type="ECO:0000313" key="4">
    <source>
        <dbReference type="Proteomes" id="UP000182229"/>
    </source>
</evidence>
<dbReference type="InterPro" id="IPR017853">
    <property type="entry name" value="GH"/>
</dbReference>
<organism evidence="3 4">
    <name type="scientific">Cystobacter ferrugineus</name>
    <dbReference type="NCBI Taxonomy" id="83449"/>
    <lineage>
        <taxon>Bacteria</taxon>
        <taxon>Pseudomonadati</taxon>
        <taxon>Myxococcota</taxon>
        <taxon>Myxococcia</taxon>
        <taxon>Myxococcales</taxon>
        <taxon>Cystobacterineae</taxon>
        <taxon>Archangiaceae</taxon>
        <taxon>Cystobacter</taxon>
    </lineage>
</organism>
<reference evidence="3 4" key="2">
    <citation type="submission" date="2016-12" db="EMBL/GenBank/DDBJ databases">
        <title>Draft Genome Sequence of Cystobacter ferrugineus Strain Cbfe23.</title>
        <authorList>
            <person name="Akbar S."/>
            <person name="Dowd S.E."/>
            <person name="Stevens D.C."/>
        </authorList>
    </citation>
    <scope>NUCLEOTIDE SEQUENCE [LARGE SCALE GENOMIC DNA]</scope>
    <source>
        <strain evidence="3 4">Cbfe23</strain>
    </source>
</reference>
<evidence type="ECO:0000256" key="1">
    <source>
        <dbReference type="SAM" id="MobiDB-lite"/>
    </source>
</evidence>
<feature type="domain" description="Glycoside hydrolase family 44 catalytic" evidence="2">
    <location>
        <begin position="478"/>
        <end position="710"/>
    </location>
</feature>
<gene>
    <name evidence="3" type="ORF">BON30_42240</name>
</gene>
<name>A0A1L9AXQ8_9BACT</name>
<dbReference type="PROSITE" id="PS51257">
    <property type="entry name" value="PROKAR_LIPOPROTEIN"/>
    <property type="match status" value="1"/>
</dbReference>
<feature type="compositionally biased region" description="Low complexity" evidence="1">
    <location>
        <begin position="396"/>
        <end position="410"/>
    </location>
</feature>
<dbReference type="Proteomes" id="UP000182229">
    <property type="component" value="Unassembled WGS sequence"/>
</dbReference>
<dbReference type="Pfam" id="PF12891">
    <property type="entry name" value="Glyco_hydro_44"/>
    <property type="match status" value="1"/>
</dbReference>
<reference evidence="4" key="1">
    <citation type="submission" date="2016-11" db="EMBL/GenBank/DDBJ databases">
        <authorList>
            <person name="Shukria A."/>
            <person name="Stevens D.C."/>
        </authorList>
    </citation>
    <scope>NUCLEOTIDE SEQUENCE [LARGE SCALE GENOMIC DNA]</scope>
    <source>
        <strain evidence="4">Cbfe23</strain>
    </source>
</reference>
<proteinExistence type="predicted"/>
<dbReference type="STRING" id="83449.BON30_42240"/>
<feature type="region of interest" description="Disordered" evidence="1">
    <location>
        <begin position="534"/>
        <end position="557"/>
    </location>
</feature>
<dbReference type="Gene3D" id="2.60.40.1180">
    <property type="entry name" value="Golgi alpha-mannosidase II"/>
    <property type="match status" value="1"/>
</dbReference>
<evidence type="ECO:0000259" key="2">
    <source>
        <dbReference type="Pfam" id="PF12891"/>
    </source>
</evidence>
<dbReference type="SUPFAM" id="SSF51445">
    <property type="entry name" value="(Trans)glycosidases"/>
    <property type="match status" value="1"/>
</dbReference>
<comment type="caution">
    <text evidence="3">The sequence shown here is derived from an EMBL/GenBank/DDBJ whole genome shotgun (WGS) entry which is preliminary data.</text>
</comment>
<feature type="region of interest" description="Disordered" evidence="1">
    <location>
        <begin position="363"/>
        <end position="410"/>
    </location>
</feature>
<protein>
    <submittedName>
        <fullName evidence="3">Glycosyl hydrolase</fullName>
    </submittedName>
</protein>
<evidence type="ECO:0000313" key="3">
    <source>
        <dbReference type="EMBL" id="OJH34779.1"/>
    </source>
</evidence>
<dbReference type="AlphaFoldDB" id="A0A1L9AXQ8"/>
<keyword evidence="4" id="KW-1185">Reference proteome</keyword>
<dbReference type="InterPro" id="IPR024745">
    <property type="entry name" value="GH44_cat"/>
</dbReference>
<feature type="compositionally biased region" description="Pro residues" evidence="1">
    <location>
        <begin position="382"/>
        <end position="395"/>
    </location>
</feature>
<sequence>MRPVFSSWRGRWSRVALLSGVCLGAPLLSSCRCGSSSQEASASGPAVYDIPAITEGIWSEGFLREGWVDEGWSERELKPPGPARLRMDKMGGWMLHKKGLQGEFGGLALRYRAPSDFGDFLEVRLETEGETLFPRVKVNASHVARRDGDWVQLFIPLEQLNPQRAEFSSVVLRAYKKVGGDWVEIDQLGLTAPGGMTPASGTTSASQELQASATPSGAVVEPMDLAYDNGLLPGWEDRGWAEHELEGAAPAKLRLHKLGGWSLSKKELGTDYGGLTLRYRAPKSFGDFLEVRLDSEGETLFHRVRVSDAHVVARDGDWTQVFIPMSELNPRKEAFTQLVLRAYKPVGSDWVEISQLGLARLADRATPTPPRPPPAVAQAGSPPRPPPSSSTPAPTPAVTGGGVRSSFGGSSGFGNAKGSHVVVDCTAPGHRISPLIYGIAFSNLRELKESHQWELGATARRWGGNPTSRYNWKIGNVWNTANDWYFRNVVLGTRPDYTADSFLQANLQHGLQSALTVPLIGWVAKDATSTSFPRSLFGPQQKMDPDVPEAGNGLTSSGEALPPPVPTQTSVEAPPAFINEWVRSLREKDKKRGRSVQMYILDNEPMLWNTTHRDVHPEPVTYDELLERTIAYGTAVRQADPDAVIAGPAEWGWTNYFHSAADVAPGGGKRDIKAHGNLPLLPWYLKKLREHEQQTGTRILDVVDVHFYPQGEGMGMEERGATDADTSARRIRSVRALWDPTYRDESWIDDNVELIPRLKRWIAEYYPKRGISIGEYNFGATTHMSGGLAQAEALGRFAEQGITSAFMYTYPPRNSPTFWAFRAFRNFDGQGGRFLDQYVPSRFDRPADARTTSLFASRDESGEHMVAVALNLDADTSRTTQVEFKGCGNVESVRVFGYRGGSAGFTQLQTFQTSGNTVQLALPSWSMSVLDLKLAR</sequence>
<dbReference type="Gene3D" id="3.20.20.80">
    <property type="entry name" value="Glycosidases"/>
    <property type="match status" value="1"/>
</dbReference>
<dbReference type="EMBL" id="MPIN01000017">
    <property type="protein sequence ID" value="OJH34779.1"/>
    <property type="molecule type" value="Genomic_DNA"/>
</dbReference>
<dbReference type="GO" id="GO:0016787">
    <property type="term" value="F:hydrolase activity"/>
    <property type="evidence" value="ECO:0007669"/>
    <property type="project" value="UniProtKB-KW"/>
</dbReference>
<accession>A0A1L9AXQ8</accession>